<name>A0A2K3UUC0_9DEIO</name>
<reference evidence="1 2" key="1">
    <citation type="submission" date="2018-01" db="EMBL/GenBank/DDBJ databases">
        <title>Deinococcus koreensis sp. nov., a radiation-resistant bacterium isolated from river water.</title>
        <authorList>
            <person name="Choi A."/>
        </authorList>
    </citation>
    <scope>NUCLEOTIDE SEQUENCE [LARGE SCALE GENOMIC DNA]</scope>
    <source>
        <strain evidence="1 2">SJW1-2</strain>
    </source>
</reference>
<keyword evidence="2" id="KW-1185">Reference proteome</keyword>
<comment type="caution">
    <text evidence="1">The sequence shown here is derived from an EMBL/GenBank/DDBJ whole genome shotgun (WGS) entry which is preliminary data.</text>
</comment>
<evidence type="ECO:0000313" key="2">
    <source>
        <dbReference type="Proteomes" id="UP000236379"/>
    </source>
</evidence>
<protein>
    <submittedName>
        <fullName evidence="1">Uncharacterized protein</fullName>
    </submittedName>
</protein>
<organism evidence="1 2">
    <name type="scientific">Deinococcus koreensis</name>
    <dbReference type="NCBI Taxonomy" id="2054903"/>
    <lineage>
        <taxon>Bacteria</taxon>
        <taxon>Thermotogati</taxon>
        <taxon>Deinococcota</taxon>
        <taxon>Deinococci</taxon>
        <taxon>Deinococcales</taxon>
        <taxon>Deinococcaceae</taxon>
        <taxon>Deinococcus</taxon>
    </lineage>
</organism>
<dbReference type="EMBL" id="PPPD01000001">
    <property type="protein sequence ID" value="PNY80134.1"/>
    <property type="molecule type" value="Genomic_DNA"/>
</dbReference>
<dbReference type="Proteomes" id="UP000236379">
    <property type="component" value="Unassembled WGS sequence"/>
</dbReference>
<dbReference type="RefSeq" id="WP_103309375.1">
    <property type="nucleotide sequence ID" value="NZ_PPPD01000001.1"/>
</dbReference>
<dbReference type="OrthoDB" id="3518779at2"/>
<evidence type="ECO:0000313" key="1">
    <source>
        <dbReference type="EMBL" id="PNY80134.1"/>
    </source>
</evidence>
<gene>
    <name evidence="1" type="ORF">CVO96_01090</name>
</gene>
<accession>A0A2K3UUC0</accession>
<sequence>MRPWMLEAPRVKLPESAVQAFERAWSEHDLTALPDGVPRWLFLEWLAGRGLLLHGSPHTSLTELVPRDHDYAQPDDFSNTIGVYATSDALWAMMYAFRSPNVAQQSDMALRQWEDGQWSPMRYFYSVAPLASEVTDARTLLQPGAVYVLSRSGFRQSPAYEHGGLGLVLEAHWVNPKPVRPLMIVPVYPADFPLPVRLHDAARVKALSYSAPWGFPWLEPETPT</sequence>
<dbReference type="AlphaFoldDB" id="A0A2K3UUC0"/>
<proteinExistence type="predicted"/>